<dbReference type="OrthoDB" id="9046276at2759"/>
<dbReference type="GO" id="GO:0006259">
    <property type="term" value="P:DNA metabolic process"/>
    <property type="evidence" value="ECO:0007669"/>
    <property type="project" value="UniProtKB-ARBA"/>
</dbReference>
<comment type="caution">
    <text evidence="2">The sequence shown here is derived from an EMBL/GenBank/DDBJ whole genome shotgun (WGS) entry which is preliminary data.</text>
</comment>
<dbReference type="SUPFAM" id="SSF56672">
    <property type="entry name" value="DNA/RNA polymerases"/>
    <property type="match status" value="1"/>
</dbReference>
<dbReference type="PROSITE" id="PS50879">
    <property type="entry name" value="RNASE_H_1"/>
    <property type="match status" value="1"/>
</dbReference>
<dbReference type="GO" id="GO:0003676">
    <property type="term" value="F:nucleic acid binding"/>
    <property type="evidence" value="ECO:0007669"/>
    <property type="project" value="InterPro"/>
</dbReference>
<evidence type="ECO:0000313" key="3">
    <source>
        <dbReference type="Proteomes" id="UP001142489"/>
    </source>
</evidence>
<dbReference type="EMBL" id="JAPFRF010000011">
    <property type="protein sequence ID" value="KAJ7317022.1"/>
    <property type="molecule type" value="Genomic_DNA"/>
</dbReference>
<dbReference type="InterPro" id="IPR043502">
    <property type="entry name" value="DNA/RNA_pol_sf"/>
</dbReference>
<dbReference type="Pfam" id="PF00075">
    <property type="entry name" value="RNase_H"/>
    <property type="match status" value="1"/>
</dbReference>
<dbReference type="GO" id="GO:0004523">
    <property type="term" value="F:RNA-DNA hybrid ribonuclease activity"/>
    <property type="evidence" value="ECO:0007669"/>
    <property type="project" value="InterPro"/>
</dbReference>
<evidence type="ECO:0000259" key="1">
    <source>
        <dbReference type="PROSITE" id="PS50879"/>
    </source>
</evidence>
<keyword evidence="3" id="KW-1185">Reference proteome</keyword>
<dbReference type="Gene3D" id="3.10.20.370">
    <property type="match status" value="1"/>
</dbReference>
<proteinExistence type="predicted"/>
<sequence length="276" mass="29145">MAFNIRQDLADIAFPGVPETLPGPDDAFSSLKKALSSTPALGLPDYTKPFTLYCHERDNFAQGVLTQLHGSTPCPVAYFSAPLDSVVEGFPPCLKAVAAAAKFVEASASLVLGHELVVAVPHAIATLLSKTSSSYLSGARLTKYEALLLSSPAVSLTRWPILNPAFLLPLPMDGEPHDCELVHTSMSKPRVDLSDSPLANPDLILFFDGSCYRTDTGSLVSGYAVCNSHETLESGSLPGVHSAQVAELVALAAACHIAAEKSATIYTDSLCLRCCP</sequence>
<dbReference type="Gene3D" id="3.30.420.10">
    <property type="entry name" value="Ribonuclease H-like superfamily/Ribonuclease H"/>
    <property type="match status" value="1"/>
</dbReference>
<accession>A0A9Q0XML6</accession>
<feature type="domain" description="RNase H type-1" evidence="1">
    <location>
        <begin position="199"/>
        <end position="276"/>
    </location>
</feature>
<dbReference type="InterPro" id="IPR051320">
    <property type="entry name" value="Viral_Replic_Matur_Polypro"/>
</dbReference>
<dbReference type="InterPro" id="IPR012337">
    <property type="entry name" value="RNaseH-like_sf"/>
</dbReference>
<name>A0A9Q0XML6_9SAUR</name>
<dbReference type="PANTHER" id="PTHR33064">
    <property type="entry name" value="POL PROTEIN"/>
    <property type="match status" value="1"/>
</dbReference>
<dbReference type="InterPro" id="IPR041577">
    <property type="entry name" value="RT_RNaseH_2"/>
</dbReference>
<dbReference type="Pfam" id="PF17919">
    <property type="entry name" value="RT_RNaseH_2"/>
    <property type="match status" value="1"/>
</dbReference>
<dbReference type="PANTHER" id="PTHR33064:SF37">
    <property type="entry name" value="RIBONUCLEASE H"/>
    <property type="match status" value="1"/>
</dbReference>
<dbReference type="SUPFAM" id="SSF53098">
    <property type="entry name" value="Ribonuclease H-like"/>
    <property type="match status" value="1"/>
</dbReference>
<organism evidence="2 3">
    <name type="scientific">Phrynocephalus forsythii</name>
    <dbReference type="NCBI Taxonomy" id="171643"/>
    <lineage>
        <taxon>Eukaryota</taxon>
        <taxon>Metazoa</taxon>
        <taxon>Chordata</taxon>
        <taxon>Craniata</taxon>
        <taxon>Vertebrata</taxon>
        <taxon>Euteleostomi</taxon>
        <taxon>Lepidosauria</taxon>
        <taxon>Squamata</taxon>
        <taxon>Bifurcata</taxon>
        <taxon>Unidentata</taxon>
        <taxon>Episquamata</taxon>
        <taxon>Toxicofera</taxon>
        <taxon>Iguania</taxon>
        <taxon>Acrodonta</taxon>
        <taxon>Agamidae</taxon>
        <taxon>Agaminae</taxon>
        <taxon>Phrynocephalus</taxon>
    </lineage>
</organism>
<dbReference type="AlphaFoldDB" id="A0A9Q0XML6"/>
<dbReference type="InterPro" id="IPR036397">
    <property type="entry name" value="RNaseH_sf"/>
</dbReference>
<reference evidence="2" key="1">
    <citation type="journal article" date="2023" name="DNA Res.">
        <title>Chromosome-level genome assembly of Phrynocephalus forsythii using third-generation DNA sequencing and Hi-C analysis.</title>
        <authorList>
            <person name="Qi Y."/>
            <person name="Zhao W."/>
            <person name="Zhao Y."/>
            <person name="Niu C."/>
            <person name="Cao S."/>
            <person name="Zhang Y."/>
        </authorList>
    </citation>
    <scope>NUCLEOTIDE SEQUENCE</scope>
    <source>
        <tissue evidence="2">Muscle</tissue>
    </source>
</reference>
<evidence type="ECO:0000313" key="2">
    <source>
        <dbReference type="EMBL" id="KAJ7317022.1"/>
    </source>
</evidence>
<gene>
    <name evidence="2" type="ORF">JRQ81_003184</name>
</gene>
<dbReference type="InterPro" id="IPR002156">
    <property type="entry name" value="RNaseH_domain"/>
</dbReference>
<protein>
    <recommendedName>
        <fullName evidence="1">RNase H type-1 domain-containing protein</fullName>
    </recommendedName>
</protein>
<dbReference type="Proteomes" id="UP001142489">
    <property type="component" value="Unassembled WGS sequence"/>
</dbReference>